<dbReference type="OrthoDB" id="5432486at2"/>
<accession>A0A2L1GNF8</accession>
<sequence>MCIVPTCSADSRGFALMELLLAVAILAAGCLLLFSVQATNADRAAEARFQTRAALLARHKLTACRLQPFDQVADEAGDFGPESPDLLWEQGVHELGPEESGLAGSAGWLKLVELRVRPRGGRQPLFTVRTVLMRHPDSETQETAP</sequence>
<proteinExistence type="predicted"/>
<organism evidence="1 2">
    <name type="scientific">Desulfobulbus oralis</name>
    <dbReference type="NCBI Taxonomy" id="1986146"/>
    <lineage>
        <taxon>Bacteria</taxon>
        <taxon>Pseudomonadati</taxon>
        <taxon>Thermodesulfobacteriota</taxon>
        <taxon>Desulfobulbia</taxon>
        <taxon>Desulfobulbales</taxon>
        <taxon>Desulfobulbaceae</taxon>
        <taxon>Desulfobulbus</taxon>
    </lineage>
</organism>
<dbReference type="NCBIfam" id="TIGR02532">
    <property type="entry name" value="IV_pilin_GFxxxE"/>
    <property type="match status" value="1"/>
</dbReference>
<evidence type="ECO:0000313" key="1">
    <source>
        <dbReference type="EMBL" id="AVD71164.1"/>
    </source>
</evidence>
<reference evidence="1 2" key="1">
    <citation type="journal article" date="2018" name="MBio">
        <title>Insights into the evolution of host association through the isolation and characterization of a novel human periodontal pathobiont, Desulfobulbus oralis.</title>
        <authorList>
            <person name="Cross K.L."/>
            <person name="Chirania P."/>
            <person name="Xiong W."/>
            <person name="Beall C.J."/>
            <person name="Elkins J.G."/>
            <person name="Giannone R.J."/>
            <person name="Griffen A.L."/>
            <person name="Guss A.M."/>
            <person name="Hettich R.L."/>
            <person name="Joshi S.S."/>
            <person name="Mokrzan E.M."/>
            <person name="Martin R.K."/>
            <person name="Zhulin I.B."/>
            <person name="Leys E.J."/>
            <person name="Podar M."/>
        </authorList>
    </citation>
    <scope>NUCLEOTIDE SEQUENCE [LARGE SCALE GENOMIC DNA]</scope>
    <source>
        <strain evidence="1 2">ORNL</strain>
    </source>
</reference>
<protein>
    <recommendedName>
        <fullName evidence="3">Type II secretion system protein GspI C-terminal domain-containing protein</fullName>
    </recommendedName>
</protein>
<evidence type="ECO:0000313" key="2">
    <source>
        <dbReference type="Proteomes" id="UP000239867"/>
    </source>
</evidence>
<dbReference type="KEGG" id="deo:CAY53_06420"/>
<evidence type="ECO:0008006" key="3">
    <source>
        <dbReference type="Google" id="ProtNLM"/>
    </source>
</evidence>
<dbReference type="EMBL" id="CP021255">
    <property type="protein sequence ID" value="AVD71164.1"/>
    <property type="molecule type" value="Genomic_DNA"/>
</dbReference>
<dbReference type="AlphaFoldDB" id="A0A2L1GNF8"/>
<keyword evidence="2" id="KW-1185">Reference proteome</keyword>
<gene>
    <name evidence="1" type="ORF">CAY53_06420</name>
</gene>
<dbReference type="InterPro" id="IPR012902">
    <property type="entry name" value="N_methyl_site"/>
</dbReference>
<name>A0A2L1GNF8_9BACT</name>
<dbReference type="Proteomes" id="UP000239867">
    <property type="component" value="Chromosome"/>
</dbReference>